<organism evidence="1 2">
    <name type="scientific">Candidatus Thiomargarita nelsonii</name>
    <dbReference type="NCBI Taxonomy" id="1003181"/>
    <lineage>
        <taxon>Bacteria</taxon>
        <taxon>Pseudomonadati</taxon>
        <taxon>Pseudomonadota</taxon>
        <taxon>Gammaproteobacteria</taxon>
        <taxon>Thiotrichales</taxon>
        <taxon>Thiotrichaceae</taxon>
        <taxon>Thiomargarita</taxon>
    </lineage>
</organism>
<dbReference type="AlphaFoldDB" id="A0A0A6PMI1"/>
<evidence type="ECO:0000313" key="2">
    <source>
        <dbReference type="Proteomes" id="UP000030428"/>
    </source>
</evidence>
<reference evidence="1 2" key="1">
    <citation type="journal article" date="2016" name="Front. Microbiol.">
        <title>Single-Cell (Meta-)Genomics of a Dimorphic Candidatus Thiomargarita nelsonii Reveals Genomic Plasticity.</title>
        <authorList>
            <person name="Flood B.E."/>
            <person name="Fliss P."/>
            <person name="Jones D.S."/>
            <person name="Dick G.J."/>
            <person name="Jain S."/>
            <person name="Kaster A.K."/>
            <person name="Winkel M."/>
            <person name="Mussmann M."/>
            <person name="Bailey J."/>
        </authorList>
    </citation>
    <scope>NUCLEOTIDE SEQUENCE [LARGE SCALE GENOMIC DNA]</scope>
    <source>
        <strain evidence="1">Hydrate Ridge</strain>
    </source>
</reference>
<comment type="caution">
    <text evidence="1">The sequence shown here is derived from an EMBL/GenBank/DDBJ whole genome shotgun (WGS) entry which is preliminary data.</text>
</comment>
<dbReference type="Proteomes" id="UP000030428">
    <property type="component" value="Unassembled WGS sequence"/>
</dbReference>
<proteinExistence type="predicted"/>
<protein>
    <submittedName>
        <fullName evidence="1">Uncharacterized protein</fullName>
    </submittedName>
</protein>
<evidence type="ECO:0000313" key="1">
    <source>
        <dbReference type="EMBL" id="KHD11823.1"/>
    </source>
</evidence>
<sequence>MDIYIFNELSSPFATITEAKEHLATFINICFKARELGFKALHLHENIGKSLYDLPIAPDYTVSQWLQDSEEDVKNQFREIITKTPLITDDYPFEKERNERSEFKIEINHQTQFADGLGAAYLLETLCVSFLSHDLWDTDEIKNVEYYYLTEEGSDVVTKEIAVKHASKPAHLEKHQAWFEQKKRESLQKSQDLWKQRKEFFPHLVLCGEVEKQLTHLGIQSKFFDQIIEKLKQLNEYAQNWQNGSYSDQIAKQYGLNVSGESEGTLKKYGRQRKFRLPNKKKELFEKHIKTGDLRFHFYPNEESHTIYVGYIGSHLSTVKYK</sequence>
<dbReference type="EMBL" id="JSZA02000050">
    <property type="protein sequence ID" value="KHD11823.1"/>
    <property type="molecule type" value="Genomic_DNA"/>
</dbReference>
<keyword evidence="2" id="KW-1185">Reference proteome</keyword>
<accession>A0A0A6PMI1</accession>
<name>A0A0A6PMI1_9GAMM</name>
<gene>
    <name evidence="1" type="ORF">PN36_14600</name>
</gene>